<evidence type="ECO:0000256" key="2">
    <source>
        <dbReference type="ARBA" id="ARBA00023002"/>
    </source>
</evidence>
<keyword evidence="2 3" id="KW-0560">Oxidoreductase</keyword>
<evidence type="ECO:0000313" key="3">
    <source>
        <dbReference type="EMBL" id="CAH2032268.1"/>
    </source>
</evidence>
<gene>
    <name evidence="3" type="primary">fabG</name>
    <name evidence="3" type="ORF">GEAMG1_2432</name>
</gene>
<dbReference type="Pfam" id="PF13561">
    <property type="entry name" value="adh_short_C2"/>
    <property type="match status" value="1"/>
</dbReference>
<dbReference type="SUPFAM" id="SSF51735">
    <property type="entry name" value="NAD(P)-binding Rossmann-fold domains"/>
    <property type="match status" value="1"/>
</dbReference>
<dbReference type="EC" id="1.1.1.53" evidence="3"/>
<dbReference type="Proteomes" id="UP001295463">
    <property type="component" value="Chromosome"/>
</dbReference>
<proteinExistence type="inferred from homology"/>
<name>A0ABM9DAK1_9BACT</name>
<reference evidence="3 4" key="1">
    <citation type="submission" date="2022-03" db="EMBL/GenBank/DDBJ databases">
        <authorList>
            <person name="Koch H."/>
        </authorList>
    </citation>
    <scope>NUCLEOTIDE SEQUENCE [LARGE SCALE GENOMIC DNA]</scope>
    <source>
        <strain evidence="3 4">G1</strain>
    </source>
</reference>
<accession>A0ABM9DAK1</accession>
<keyword evidence="4" id="KW-1185">Reference proteome</keyword>
<sequence>MRRLEGKSALVTGAARGIGEAIARAFATAGAFVYLTDIDDERGTAVAAEIGAAATYRRLDVRSESDWQRVTAEIVDRHGRLAIVVNNAGITGFEEGMVAHDPEHAALADWHAVHRTNLDGVFLGCKYAIRTMRRTGTGSIINISSRSGLVGIPAAAAYASSKAAVRNHTKTVALYCAEQGLAVRCNSIHPAAILTPMWEPLIGPPGPEREVRLQEFVRDTPLRRFGTPEEVAAVALLLASDEAAYMTGSELTIDGGLLAGTAASPAGEQRPDVRNGFDRA</sequence>
<dbReference type="PRINTS" id="PR00081">
    <property type="entry name" value="GDHRDH"/>
</dbReference>
<dbReference type="EMBL" id="OW150024">
    <property type="protein sequence ID" value="CAH2032268.1"/>
    <property type="molecule type" value="Genomic_DNA"/>
</dbReference>
<dbReference type="Gene3D" id="3.40.50.720">
    <property type="entry name" value="NAD(P)-binding Rossmann-like Domain"/>
    <property type="match status" value="1"/>
</dbReference>
<dbReference type="PANTHER" id="PTHR42760">
    <property type="entry name" value="SHORT-CHAIN DEHYDROGENASES/REDUCTASES FAMILY MEMBER"/>
    <property type="match status" value="1"/>
</dbReference>
<evidence type="ECO:0000313" key="4">
    <source>
        <dbReference type="Proteomes" id="UP001295463"/>
    </source>
</evidence>
<dbReference type="InterPro" id="IPR002347">
    <property type="entry name" value="SDR_fam"/>
</dbReference>
<dbReference type="InterPro" id="IPR036291">
    <property type="entry name" value="NAD(P)-bd_dom_sf"/>
</dbReference>
<organism evidence="3 4">
    <name type="scientific">Trichlorobacter ammonificans</name>
    <dbReference type="NCBI Taxonomy" id="2916410"/>
    <lineage>
        <taxon>Bacteria</taxon>
        <taxon>Pseudomonadati</taxon>
        <taxon>Thermodesulfobacteriota</taxon>
        <taxon>Desulfuromonadia</taxon>
        <taxon>Geobacterales</taxon>
        <taxon>Geobacteraceae</taxon>
        <taxon>Trichlorobacter</taxon>
    </lineage>
</organism>
<dbReference type="RefSeq" id="WP_305733032.1">
    <property type="nucleotide sequence ID" value="NZ_OW150024.1"/>
</dbReference>
<dbReference type="GO" id="GO:0047044">
    <property type="term" value="F:androstan-3-alpha,17-beta-diol dehydrogenase (NAD+) activity"/>
    <property type="evidence" value="ECO:0007669"/>
    <property type="project" value="UniProtKB-EC"/>
</dbReference>
<protein>
    <submittedName>
        <fullName evidence="3">3-alpha-(Or 20-beta)-hydroxysteroid dehydrogenase</fullName>
        <ecNumber evidence="3">1.1.1.53</ecNumber>
    </submittedName>
</protein>
<dbReference type="PANTHER" id="PTHR42760:SF115">
    <property type="entry name" value="3-OXOACYL-[ACYL-CARRIER-PROTEIN] REDUCTASE FABG"/>
    <property type="match status" value="1"/>
</dbReference>
<evidence type="ECO:0000256" key="1">
    <source>
        <dbReference type="ARBA" id="ARBA00006484"/>
    </source>
</evidence>
<dbReference type="PRINTS" id="PR00080">
    <property type="entry name" value="SDRFAMILY"/>
</dbReference>
<dbReference type="NCBIfam" id="NF005559">
    <property type="entry name" value="PRK07231.1"/>
    <property type="match status" value="1"/>
</dbReference>
<comment type="similarity">
    <text evidence="1">Belongs to the short-chain dehydrogenases/reductases (SDR) family.</text>
</comment>